<evidence type="ECO:0000256" key="1">
    <source>
        <dbReference type="SAM" id="MobiDB-lite"/>
    </source>
</evidence>
<proteinExistence type="predicted"/>
<name>A0A0C2YMT1_HEBCY</name>
<gene>
    <name evidence="2" type="ORF">M413DRAFT_444751</name>
</gene>
<protein>
    <submittedName>
        <fullName evidence="2">Uncharacterized protein</fullName>
    </submittedName>
</protein>
<accession>A0A0C2YMT1</accession>
<keyword evidence="3" id="KW-1185">Reference proteome</keyword>
<dbReference type="OrthoDB" id="10628359at2759"/>
<dbReference type="AlphaFoldDB" id="A0A0C2YMT1"/>
<reference evidence="2 3" key="1">
    <citation type="submission" date="2014-04" db="EMBL/GenBank/DDBJ databases">
        <authorList>
            <consortium name="DOE Joint Genome Institute"/>
            <person name="Kuo A."/>
            <person name="Gay G."/>
            <person name="Dore J."/>
            <person name="Kohler A."/>
            <person name="Nagy L.G."/>
            <person name="Floudas D."/>
            <person name="Copeland A."/>
            <person name="Barry K.W."/>
            <person name="Cichocki N."/>
            <person name="Veneault-Fourrey C."/>
            <person name="LaButti K."/>
            <person name="Lindquist E.A."/>
            <person name="Lipzen A."/>
            <person name="Lundell T."/>
            <person name="Morin E."/>
            <person name="Murat C."/>
            <person name="Sun H."/>
            <person name="Tunlid A."/>
            <person name="Henrissat B."/>
            <person name="Grigoriev I.V."/>
            <person name="Hibbett D.S."/>
            <person name="Martin F."/>
            <person name="Nordberg H.P."/>
            <person name="Cantor M.N."/>
            <person name="Hua S.X."/>
        </authorList>
    </citation>
    <scope>NUCLEOTIDE SEQUENCE [LARGE SCALE GENOMIC DNA]</scope>
    <source>
        <strain evidence="3">h7</strain>
    </source>
</reference>
<dbReference type="HOGENOM" id="CLU_509043_0_0_1"/>
<feature type="compositionally biased region" description="Basic and acidic residues" evidence="1">
    <location>
        <begin position="141"/>
        <end position="281"/>
    </location>
</feature>
<organism evidence="2 3">
    <name type="scientific">Hebeloma cylindrosporum</name>
    <dbReference type="NCBI Taxonomy" id="76867"/>
    <lineage>
        <taxon>Eukaryota</taxon>
        <taxon>Fungi</taxon>
        <taxon>Dikarya</taxon>
        <taxon>Basidiomycota</taxon>
        <taxon>Agaricomycotina</taxon>
        <taxon>Agaricomycetes</taxon>
        <taxon>Agaricomycetidae</taxon>
        <taxon>Agaricales</taxon>
        <taxon>Agaricineae</taxon>
        <taxon>Hymenogastraceae</taxon>
        <taxon>Hebeloma</taxon>
    </lineage>
</organism>
<feature type="compositionally biased region" description="Low complexity" evidence="1">
    <location>
        <begin position="122"/>
        <end position="140"/>
    </location>
</feature>
<reference evidence="3" key="2">
    <citation type="submission" date="2015-01" db="EMBL/GenBank/DDBJ databases">
        <title>Evolutionary Origins and Diversification of the Mycorrhizal Mutualists.</title>
        <authorList>
            <consortium name="DOE Joint Genome Institute"/>
            <consortium name="Mycorrhizal Genomics Consortium"/>
            <person name="Kohler A."/>
            <person name="Kuo A."/>
            <person name="Nagy L.G."/>
            <person name="Floudas D."/>
            <person name="Copeland A."/>
            <person name="Barry K.W."/>
            <person name="Cichocki N."/>
            <person name="Veneault-Fourrey C."/>
            <person name="LaButti K."/>
            <person name="Lindquist E.A."/>
            <person name="Lipzen A."/>
            <person name="Lundell T."/>
            <person name="Morin E."/>
            <person name="Murat C."/>
            <person name="Riley R."/>
            <person name="Ohm R."/>
            <person name="Sun H."/>
            <person name="Tunlid A."/>
            <person name="Henrissat B."/>
            <person name="Grigoriev I.V."/>
            <person name="Hibbett D.S."/>
            <person name="Martin F."/>
        </authorList>
    </citation>
    <scope>NUCLEOTIDE SEQUENCE [LARGE SCALE GENOMIC DNA]</scope>
    <source>
        <strain evidence="3">h7</strain>
    </source>
</reference>
<dbReference type="STRING" id="686832.A0A0C2YMT1"/>
<sequence length="535" mass="62738">MSTIRTFTPPTELARSRPEGVDGFLSAIAVEPGSLSVESSGTFIVDNARKRALRTQITGSSEVQTIMEESTTRRGSPQNPPVLGQMRIAGMQKAQIPNEELAKYGVSKETSLDANGLNGIQRQSSKPSSSTSTLDSNTRTRTTESDEDHKSEIAVREEEVRQRRIEMDEREKEREERKQEKEARSLEKEEREKEREELARERAQRQAELQERQKEREERLKEREEREEEKRRRLAEVEERRAEREERLREIEELREERIQRQNEMNERETEREGRRKEHEERTREVTLRRLEIKVDEEMIEERRKEREEREEERVQHRKAIEEMAQHRKEIDIILQEFKSSEKIGNFNRSDDGARRIRELEITNASLSTELEKVKAELNLIKREMEADQRKVSSLMDYMALYQLPNDKVADFNRLKNLVVCAQQKISKASDLELPSWLTTLGTSPDTESRYQITQALLKEKNIDIVTRNFLRHKEAVIYLVEPESPIGLQKDQNYAAFGKFPREVYATAWKRTGEVGMDATTFDALVDFVCTGER</sequence>
<dbReference type="EMBL" id="KN831778">
    <property type="protein sequence ID" value="KIM42327.1"/>
    <property type="molecule type" value="Genomic_DNA"/>
</dbReference>
<evidence type="ECO:0000313" key="3">
    <source>
        <dbReference type="Proteomes" id="UP000053424"/>
    </source>
</evidence>
<feature type="region of interest" description="Disordered" evidence="1">
    <location>
        <begin position="117"/>
        <end position="281"/>
    </location>
</feature>
<dbReference type="Proteomes" id="UP000053424">
    <property type="component" value="Unassembled WGS sequence"/>
</dbReference>
<evidence type="ECO:0000313" key="2">
    <source>
        <dbReference type="EMBL" id="KIM42327.1"/>
    </source>
</evidence>